<proteinExistence type="predicted"/>
<evidence type="ECO:0000313" key="3">
    <source>
        <dbReference type="Proteomes" id="UP001552299"/>
    </source>
</evidence>
<feature type="compositionally biased region" description="Polar residues" evidence="1">
    <location>
        <begin position="32"/>
        <end position="42"/>
    </location>
</feature>
<feature type="compositionally biased region" description="Basic residues" evidence="1">
    <location>
        <begin position="52"/>
        <end position="67"/>
    </location>
</feature>
<reference evidence="2 3" key="1">
    <citation type="journal article" date="2024" name="Plant Biotechnol. J.">
        <title>Dendrobium thyrsiflorum genome and its molecular insights into genes involved in important horticultural traits.</title>
        <authorList>
            <person name="Chen B."/>
            <person name="Wang J.Y."/>
            <person name="Zheng P.J."/>
            <person name="Li K.L."/>
            <person name="Liang Y.M."/>
            <person name="Chen X.F."/>
            <person name="Zhang C."/>
            <person name="Zhao X."/>
            <person name="He X."/>
            <person name="Zhang G.Q."/>
            <person name="Liu Z.J."/>
            <person name="Xu Q."/>
        </authorList>
    </citation>
    <scope>NUCLEOTIDE SEQUENCE [LARGE SCALE GENOMIC DNA]</scope>
    <source>
        <strain evidence="2">GZMU011</strain>
    </source>
</reference>
<dbReference type="Proteomes" id="UP001552299">
    <property type="component" value="Unassembled WGS sequence"/>
</dbReference>
<name>A0ABD0TYF6_DENTH</name>
<dbReference type="EMBL" id="JANQDX010000019">
    <property type="protein sequence ID" value="KAL0904595.1"/>
    <property type="molecule type" value="Genomic_DNA"/>
</dbReference>
<comment type="caution">
    <text evidence="2">The sequence shown here is derived from an EMBL/GenBank/DDBJ whole genome shotgun (WGS) entry which is preliminary data.</text>
</comment>
<keyword evidence="3" id="KW-1185">Reference proteome</keyword>
<evidence type="ECO:0000256" key="1">
    <source>
        <dbReference type="SAM" id="MobiDB-lite"/>
    </source>
</evidence>
<sequence length="115" mass="11836">MEKGKGDRSGSGSTAESSSVGRNSGKARAASSAESKVPSQTLVFLPGSRISAAKRPHGRLRTPRKRVSVPGGGSCAVAGKATACDRPFLDAIAASVAPIGSLASCRFQFGIYRKW</sequence>
<accession>A0ABD0TYF6</accession>
<gene>
    <name evidence="2" type="ORF">M5K25_026723</name>
</gene>
<dbReference type="AlphaFoldDB" id="A0ABD0TYF6"/>
<feature type="compositionally biased region" description="Low complexity" evidence="1">
    <location>
        <begin position="10"/>
        <end position="21"/>
    </location>
</feature>
<evidence type="ECO:0000313" key="2">
    <source>
        <dbReference type="EMBL" id="KAL0904595.1"/>
    </source>
</evidence>
<organism evidence="2 3">
    <name type="scientific">Dendrobium thyrsiflorum</name>
    <name type="common">Pinecone-like raceme dendrobium</name>
    <name type="synonym">Orchid</name>
    <dbReference type="NCBI Taxonomy" id="117978"/>
    <lineage>
        <taxon>Eukaryota</taxon>
        <taxon>Viridiplantae</taxon>
        <taxon>Streptophyta</taxon>
        <taxon>Embryophyta</taxon>
        <taxon>Tracheophyta</taxon>
        <taxon>Spermatophyta</taxon>
        <taxon>Magnoliopsida</taxon>
        <taxon>Liliopsida</taxon>
        <taxon>Asparagales</taxon>
        <taxon>Orchidaceae</taxon>
        <taxon>Epidendroideae</taxon>
        <taxon>Malaxideae</taxon>
        <taxon>Dendrobiinae</taxon>
        <taxon>Dendrobium</taxon>
    </lineage>
</organism>
<feature type="region of interest" description="Disordered" evidence="1">
    <location>
        <begin position="1"/>
        <end position="73"/>
    </location>
</feature>
<protein>
    <submittedName>
        <fullName evidence="2">Uncharacterized protein</fullName>
    </submittedName>
</protein>